<evidence type="ECO:0000313" key="6">
    <source>
        <dbReference type="EMBL" id="MBB6347855.1"/>
    </source>
</evidence>
<feature type="DNA-binding region" description="H-T-H motif" evidence="4">
    <location>
        <begin position="38"/>
        <end position="57"/>
    </location>
</feature>
<dbReference type="InterPro" id="IPR009057">
    <property type="entry name" value="Homeodomain-like_sf"/>
</dbReference>
<accession>A0A7X0F0H3</accession>
<evidence type="ECO:0000256" key="2">
    <source>
        <dbReference type="ARBA" id="ARBA00023125"/>
    </source>
</evidence>
<dbReference type="EMBL" id="JACHJB010000002">
    <property type="protein sequence ID" value="MBB6347855.1"/>
    <property type="molecule type" value="Genomic_DNA"/>
</dbReference>
<dbReference type="InterPro" id="IPR050109">
    <property type="entry name" value="HTH-type_TetR-like_transc_reg"/>
</dbReference>
<evidence type="ECO:0000256" key="3">
    <source>
        <dbReference type="ARBA" id="ARBA00023163"/>
    </source>
</evidence>
<comment type="caution">
    <text evidence="6">The sequence shown here is derived from an EMBL/GenBank/DDBJ whole genome shotgun (WGS) entry which is preliminary data.</text>
</comment>
<dbReference type="PANTHER" id="PTHR30055">
    <property type="entry name" value="HTH-TYPE TRANSCRIPTIONAL REGULATOR RUTR"/>
    <property type="match status" value="1"/>
</dbReference>
<dbReference type="InterPro" id="IPR001647">
    <property type="entry name" value="HTH_TetR"/>
</dbReference>
<dbReference type="PROSITE" id="PS50977">
    <property type="entry name" value="HTH_TETR_2"/>
    <property type="match status" value="1"/>
</dbReference>
<reference evidence="6 7" key="1">
    <citation type="submission" date="2020-08" db="EMBL/GenBank/DDBJ databases">
        <title>Sequencing the genomes of 1000 actinobacteria strains.</title>
        <authorList>
            <person name="Klenk H.-P."/>
        </authorList>
    </citation>
    <scope>NUCLEOTIDE SEQUENCE [LARGE SCALE GENOMIC DNA]</scope>
    <source>
        <strain evidence="6 7">DSM 45913</strain>
    </source>
</reference>
<dbReference type="Gene3D" id="1.10.357.10">
    <property type="entry name" value="Tetracycline Repressor, domain 2"/>
    <property type="match status" value="1"/>
</dbReference>
<organism evidence="6 7">
    <name type="scientific">Nonomuraea muscovyensis</name>
    <dbReference type="NCBI Taxonomy" id="1124761"/>
    <lineage>
        <taxon>Bacteria</taxon>
        <taxon>Bacillati</taxon>
        <taxon>Actinomycetota</taxon>
        <taxon>Actinomycetes</taxon>
        <taxon>Streptosporangiales</taxon>
        <taxon>Streptosporangiaceae</taxon>
        <taxon>Nonomuraea</taxon>
    </lineage>
</organism>
<gene>
    <name evidence="6" type="ORF">FHU36_004400</name>
</gene>
<dbReference type="AlphaFoldDB" id="A0A7X0F0H3"/>
<keyword evidence="7" id="KW-1185">Reference proteome</keyword>
<feature type="domain" description="HTH tetR-type" evidence="5">
    <location>
        <begin position="17"/>
        <end position="75"/>
    </location>
</feature>
<keyword evidence="1" id="KW-0805">Transcription regulation</keyword>
<keyword evidence="3" id="KW-0804">Transcription</keyword>
<dbReference type="SUPFAM" id="SSF48498">
    <property type="entry name" value="Tetracyclin repressor-like, C-terminal domain"/>
    <property type="match status" value="1"/>
</dbReference>
<dbReference type="GO" id="GO:0003700">
    <property type="term" value="F:DNA-binding transcription factor activity"/>
    <property type="evidence" value="ECO:0007669"/>
    <property type="project" value="TreeGrafter"/>
</dbReference>
<proteinExistence type="predicted"/>
<name>A0A7X0F0H3_9ACTN</name>
<dbReference type="RefSeq" id="WP_185085726.1">
    <property type="nucleotide sequence ID" value="NZ_JACHJB010000002.1"/>
</dbReference>
<evidence type="ECO:0000259" key="5">
    <source>
        <dbReference type="PROSITE" id="PS50977"/>
    </source>
</evidence>
<protein>
    <submittedName>
        <fullName evidence="6">AcrR family transcriptional regulator</fullName>
    </submittedName>
</protein>
<dbReference type="Proteomes" id="UP000583800">
    <property type="component" value="Unassembled WGS sequence"/>
</dbReference>
<keyword evidence="2 4" id="KW-0238">DNA-binding</keyword>
<evidence type="ECO:0000313" key="7">
    <source>
        <dbReference type="Proteomes" id="UP000583800"/>
    </source>
</evidence>
<evidence type="ECO:0000256" key="4">
    <source>
        <dbReference type="PROSITE-ProRule" id="PRU00335"/>
    </source>
</evidence>
<dbReference type="GO" id="GO:0000976">
    <property type="term" value="F:transcription cis-regulatory region binding"/>
    <property type="evidence" value="ECO:0007669"/>
    <property type="project" value="TreeGrafter"/>
</dbReference>
<sequence>MSEITPPRRRRRRADADRSASEILRATKDLLAVQPHASVEEIAVAAGVSRQTVYAHFKTREALIGAVFDEIAAEAAAQMEAAQLDREPAVDALLRLLDISWRTFQRYPLLLTVSTPAGDSAADGKRHESAFDHLERVLSRGRQSGEFASDLPIPWLVTAVATLGHAAGDEVRAGRMTAKQASDALARSVLLLCGAD</sequence>
<dbReference type="PANTHER" id="PTHR30055:SF234">
    <property type="entry name" value="HTH-TYPE TRANSCRIPTIONAL REGULATOR BETI"/>
    <property type="match status" value="1"/>
</dbReference>
<dbReference type="SUPFAM" id="SSF46689">
    <property type="entry name" value="Homeodomain-like"/>
    <property type="match status" value="1"/>
</dbReference>
<evidence type="ECO:0000256" key="1">
    <source>
        <dbReference type="ARBA" id="ARBA00023015"/>
    </source>
</evidence>
<dbReference type="Pfam" id="PF00440">
    <property type="entry name" value="TetR_N"/>
    <property type="match status" value="1"/>
</dbReference>
<dbReference type="InterPro" id="IPR036271">
    <property type="entry name" value="Tet_transcr_reg_TetR-rel_C_sf"/>
</dbReference>